<reference evidence="2" key="1">
    <citation type="submission" date="2016-04" db="EMBL/GenBank/DDBJ databases">
        <authorList>
            <person name="Chen L."/>
            <person name="Zhuang W."/>
            <person name="Wang G."/>
        </authorList>
    </citation>
    <scope>NUCLEOTIDE SEQUENCE [LARGE SCALE GENOMIC DNA]</scope>
    <source>
        <strain evidence="2">17621</strain>
    </source>
</reference>
<evidence type="ECO:0008006" key="3">
    <source>
        <dbReference type="Google" id="ProtNLM"/>
    </source>
</evidence>
<keyword evidence="2" id="KW-1185">Reference proteome</keyword>
<comment type="caution">
    <text evidence="1">The sequence shown here is derived from an EMBL/GenBank/DDBJ whole genome shotgun (WGS) entry which is preliminary data.</text>
</comment>
<name>A0A1V9ET70_9BACT</name>
<accession>A0A1V9ET70</accession>
<dbReference type="EMBL" id="LVXG01000015">
    <property type="protein sequence ID" value="OQP49353.1"/>
    <property type="molecule type" value="Genomic_DNA"/>
</dbReference>
<gene>
    <name evidence="1" type="ORF">A4H97_28865</name>
</gene>
<dbReference type="OrthoDB" id="657299at2"/>
<dbReference type="Proteomes" id="UP000192610">
    <property type="component" value="Unassembled WGS sequence"/>
</dbReference>
<dbReference type="AlphaFoldDB" id="A0A1V9ET70"/>
<dbReference type="RefSeq" id="WP_081200358.1">
    <property type="nucleotide sequence ID" value="NZ_FOCZ01000017.1"/>
</dbReference>
<proteinExistence type="predicted"/>
<organism evidence="1 2">
    <name type="scientific">Niastella yeongjuensis</name>
    <dbReference type="NCBI Taxonomy" id="354355"/>
    <lineage>
        <taxon>Bacteria</taxon>
        <taxon>Pseudomonadati</taxon>
        <taxon>Bacteroidota</taxon>
        <taxon>Chitinophagia</taxon>
        <taxon>Chitinophagales</taxon>
        <taxon>Chitinophagaceae</taxon>
        <taxon>Niastella</taxon>
    </lineage>
</organism>
<evidence type="ECO:0000313" key="2">
    <source>
        <dbReference type="Proteomes" id="UP000192610"/>
    </source>
</evidence>
<evidence type="ECO:0000313" key="1">
    <source>
        <dbReference type="EMBL" id="OQP49353.1"/>
    </source>
</evidence>
<sequence>MANCLRLTLLAIIVFIQTGTAQIKPEPKPAPIFRLGATVSFGLSNLASNHVGIGGIVGAEKLVSKYFAAEIEASYNYFTGDNAIYSDAKNKSYAIPVLAGIKYYPLSNVYASLRTGGIYFLLNNMSKPRATIGYGVAGGINLPQKTNRLNVQLSYTGFQYDAISRGYATLAVAIIIR</sequence>
<protein>
    <recommendedName>
        <fullName evidence="3">Outer membrane protein beta-barrel domain-containing protein</fullName>
    </recommendedName>
</protein>
<dbReference type="STRING" id="354355.SAMN05660816_06114"/>